<dbReference type="SMART" id="SM01244">
    <property type="entry name" value="IRS"/>
    <property type="match status" value="1"/>
</dbReference>
<evidence type="ECO:0000313" key="4">
    <source>
        <dbReference type="Proteomes" id="UP001321473"/>
    </source>
</evidence>
<protein>
    <recommendedName>
        <fullName evidence="5">Insulin receptor substrate 1</fullName>
    </recommendedName>
</protein>
<dbReference type="InterPro" id="IPR011993">
    <property type="entry name" value="PH-like_dom_sf"/>
</dbReference>
<dbReference type="PROSITE" id="PS51064">
    <property type="entry name" value="IRS_PTB"/>
    <property type="match status" value="1"/>
</dbReference>
<dbReference type="InterPro" id="IPR002404">
    <property type="entry name" value="IRS_PTB"/>
</dbReference>
<comment type="caution">
    <text evidence="3">The sequence shown here is derived from an EMBL/GenBank/DDBJ whole genome shotgun (WGS) entry which is preliminary data.</text>
</comment>
<dbReference type="Gene3D" id="2.30.29.30">
    <property type="entry name" value="Pleckstrin-homology domain (PH domain)/Phosphotyrosine-binding domain (PTB)"/>
    <property type="match status" value="2"/>
</dbReference>
<dbReference type="SUPFAM" id="SSF50729">
    <property type="entry name" value="PH domain-like"/>
    <property type="match status" value="2"/>
</dbReference>
<reference evidence="3 4" key="1">
    <citation type="journal article" date="2023" name="Arcadia Sci">
        <title>De novo assembly of a long-read Amblyomma americanum tick genome.</title>
        <authorList>
            <person name="Chou S."/>
            <person name="Poskanzer K.E."/>
            <person name="Rollins M."/>
            <person name="Thuy-Boun P.S."/>
        </authorList>
    </citation>
    <scope>NUCLEOTIDE SEQUENCE [LARGE SCALE GENOMIC DNA]</scope>
    <source>
        <strain evidence="3">F_SG_1</strain>
        <tissue evidence="3">Salivary glands</tissue>
    </source>
</reference>
<dbReference type="InterPro" id="IPR050996">
    <property type="entry name" value="Docking_Protein_DOK"/>
</dbReference>
<evidence type="ECO:0008006" key="5">
    <source>
        <dbReference type="Google" id="ProtNLM"/>
    </source>
</evidence>
<dbReference type="GO" id="GO:0005737">
    <property type="term" value="C:cytoplasm"/>
    <property type="evidence" value="ECO:0007669"/>
    <property type="project" value="TreeGrafter"/>
</dbReference>
<dbReference type="GO" id="GO:0043410">
    <property type="term" value="P:positive regulation of MAPK cascade"/>
    <property type="evidence" value="ECO:0007669"/>
    <property type="project" value="TreeGrafter"/>
</dbReference>
<dbReference type="GO" id="GO:0007169">
    <property type="term" value="P:cell surface receptor protein tyrosine kinase signaling pathway"/>
    <property type="evidence" value="ECO:0007669"/>
    <property type="project" value="TreeGrafter"/>
</dbReference>
<dbReference type="Pfam" id="PF02174">
    <property type="entry name" value="IRS"/>
    <property type="match status" value="1"/>
</dbReference>
<proteinExistence type="predicted"/>
<feature type="domain" description="IRS-type PTB" evidence="2">
    <location>
        <begin position="139"/>
        <end position="248"/>
    </location>
</feature>
<dbReference type="CDD" id="cd00821">
    <property type="entry name" value="PH"/>
    <property type="match status" value="1"/>
</dbReference>
<dbReference type="InterPro" id="IPR001849">
    <property type="entry name" value="PH_domain"/>
</dbReference>
<dbReference type="Proteomes" id="UP001321473">
    <property type="component" value="Unassembled WGS sequence"/>
</dbReference>
<dbReference type="PROSITE" id="PS50003">
    <property type="entry name" value="PH_DOMAIN"/>
    <property type="match status" value="1"/>
</dbReference>
<evidence type="ECO:0000259" key="2">
    <source>
        <dbReference type="PROSITE" id="PS51064"/>
    </source>
</evidence>
<organism evidence="3 4">
    <name type="scientific">Amblyomma americanum</name>
    <name type="common">Lone star tick</name>
    <dbReference type="NCBI Taxonomy" id="6943"/>
    <lineage>
        <taxon>Eukaryota</taxon>
        <taxon>Metazoa</taxon>
        <taxon>Ecdysozoa</taxon>
        <taxon>Arthropoda</taxon>
        <taxon>Chelicerata</taxon>
        <taxon>Arachnida</taxon>
        <taxon>Acari</taxon>
        <taxon>Parasitiformes</taxon>
        <taxon>Ixodida</taxon>
        <taxon>Ixodoidea</taxon>
        <taxon>Ixodidae</taxon>
        <taxon>Amblyomminae</taxon>
        <taxon>Amblyomma</taxon>
    </lineage>
</organism>
<dbReference type="PANTHER" id="PTHR21258">
    <property type="entry name" value="DOCKING PROTEIN RELATED"/>
    <property type="match status" value="1"/>
</dbReference>
<name>A0AAQ4EI23_AMBAM</name>
<dbReference type="PANTHER" id="PTHR21258:SF62">
    <property type="entry name" value="INSULIN RECEPTOR SUBSTRATE 1"/>
    <property type="match status" value="1"/>
</dbReference>
<dbReference type="EMBL" id="JARKHS020015583">
    <property type="protein sequence ID" value="KAK8774298.1"/>
    <property type="molecule type" value="Genomic_DNA"/>
</dbReference>
<dbReference type="Pfam" id="PF00169">
    <property type="entry name" value="PH"/>
    <property type="match status" value="1"/>
</dbReference>
<dbReference type="GO" id="GO:0007265">
    <property type="term" value="P:Ras protein signal transduction"/>
    <property type="evidence" value="ECO:0007669"/>
    <property type="project" value="TreeGrafter"/>
</dbReference>
<dbReference type="SMART" id="SM00233">
    <property type="entry name" value="PH"/>
    <property type="match status" value="1"/>
</dbReference>
<keyword evidence="4" id="KW-1185">Reference proteome</keyword>
<gene>
    <name evidence="3" type="ORF">V5799_011167</name>
</gene>
<dbReference type="SMART" id="SM00310">
    <property type="entry name" value="PTBI"/>
    <property type="match status" value="1"/>
</dbReference>
<evidence type="ECO:0000259" key="1">
    <source>
        <dbReference type="PROSITE" id="PS50003"/>
    </source>
</evidence>
<dbReference type="AlphaFoldDB" id="A0AAQ4EI23"/>
<sequence length="293" mass="32416">MDGEEPAKTGYLHVLHQGFLKKSWLHKYCALYDSSRHGVKRFEVYDSEESFSRHAQQKCITLEDCIKVVPALQKNQPNVFEVHTRTLCQHFSADSFGEMTQWIEAIRGVSFGQQAVSNPATQDSPVVEEENTLYGSLDAPHVFRVRALPTEAGERCGLLHGSFFLLVGPRGVTLAERGPQGSLGPALLWWPYYSIRRYGLLAGTFSLEAGRKAASGEGLFSWHAADAEDIFRAVASCVRASADGSALLDQLEQHCYENVPMSPAPAADEDAVPHVRRNGAEYAVVHKPGRLFQ</sequence>
<accession>A0AAQ4EI23</accession>
<feature type="domain" description="PH" evidence="1">
    <location>
        <begin position="5"/>
        <end position="111"/>
    </location>
</feature>
<evidence type="ECO:0000313" key="3">
    <source>
        <dbReference type="EMBL" id="KAK8774298.1"/>
    </source>
</evidence>